<dbReference type="Gene3D" id="3.40.720.10">
    <property type="entry name" value="Alkaline Phosphatase, subunit A"/>
    <property type="match status" value="1"/>
</dbReference>
<keyword evidence="4" id="KW-1185">Reference proteome</keyword>
<evidence type="ECO:0000259" key="2">
    <source>
        <dbReference type="Pfam" id="PF00884"/>
    </source>
</evidence>
<dbReference type="PANTHER" id="PTHR43751:SF3">
    <property type="entry name" value="SULFATASE N-TERMINAL DOMAIN-CONTAINING PROTEIN"/>
    <property type="match status" value="1"/>
</dbReference>
<dbReference type="CDD" id="cd16145">
    <property type="entry name" value="ARS_like"/>
    <property type="match status" value="1"/>
</dbReference>
<dbReference type="InterPro" id="IPR052701">
    <property type="entry name" value="GAG_Ulvan_Degrading_Sulfatases"/>
</dbReference>
<name>A0A286RHC5_9BACT</name>
<dbReference type="EC" id="3.1.6.6" evidence="3"/>
<dbReference type="PANTHER" id="PTHR43751">
    <property type="entry name" value="SULFATASE"/>
    <property type="match status" value="1"/>
</dbReference>
<sequence>MDERLSRVCRPSDYTVRNCASFDCVSGRQIRVETRPSDEGNDAMKSRVALAVVAWIMAGALSASWAETPTSDQLPNVIFILADDLGYGDLGCYGQQIIQTPELDRMAAEGMRFTQFYAGSTVCAPSRCVLMVGQHTGHCSVRGNAPANQRANQSLREEDITITQILKGRGYQTALIGKWGLGEGEEPGHPLRKGFDYFFGYLNQGHAHNYYPEFLWRNWGKVMLRNEVVAVKADYGAEFTPGYATKKVDYSHDLFTEDALRWVEEHKEKPFFLYLAYTIPHANNEATRATGNGAEVPDFGIYADRDWPDQDKGQAAMITRMDRDVGRLLRKLRELGIAERTLVMFSSDNGPHNEAGHNVQRFRPSGPLRGMKRDLYEGGIRVPFIAWWPGKISAGTVSDHVAYFGDLMATLCELIGADLPPDRDSISFLPTLLGKPSEQKQHKYLYWEFYERGSAQAVRFGNWKAIRKPMLTGEIELYNLTDDLGETKNIAAEHPDIVEKARQLMDEAHRPDPRWQVPAAKRVPPRNASTP</sequence>
<reference evidence="3 4" key="1">
    <citation type="journal article" name="Front. Microbiol.">
        <title>Sugar Metabolism of the First Thermophilic Planctomycete Thermogutta terrifontis: Comparative Genomic and Transcriptomic Approaches.</title>
        <authorList>
            <person name="Elcheninov A.G."/>
            <person name="Menzel P."/>
            <person name="Gudbergsdottir S.R."/>
            <person name="Slesarev A.I."/>
            <person name="Kadnikov V.V."/>
            <person name="Krogh A."/>
            <person name="Bonch-Osmolovskaya E.A."/>
            <person name="Peng X."/>
            <person name="Kublanov I.V."/>
        </authorList>
    </citation>
    <scope>NUCLEOTIDE SEQUENCE [LARGE SCALE GENOMIC DNA]</scope>
    <source>
        <strain evidence="3 4">R1</strain>
    </source>
</reference>
<feature type="domain" description="Sulfatase N-terminal" evidence="2">
    <location>
        <begin position="75"/>
        <end position="416"/>
    </location>
</feature>
<dbReference type="GO" id="GO:0047753">
    <property type="term" value="F:choline-sulfatase activity"/>
    <property type="evidence" value="ECO:0007669"/>
    <property type="project" value="UniProtKB-EC"/>
</dbReference>
<feature type="region of interest" description="Disordered" evidence="1">
    <location>
        <begin position="508"/>
        <end position="531"/>
    </location>
</feature>
<protein>
    <submittedName>
        <fullName evidence="3">Choline-sulfatase</fullName>
        <ecNumber evidence="3">3.1.6.6</ecNumber>
    </submittedName>
</protein>
<accession>A0A286RHC5</accession>
<evidence type="ECO:0000313" key="3">
    <source>
        <dbReference type="EMBL" id="ASV75371.1"/>
    </source>
</evidence>
<dbReference type="KEGG" id="ttf:THTE_2769"/>
<dbReference type="Pfam" id="PF00884">
    <property type="entry name" value="Sulfatase"/>
    <property type="match status" value="1"/>
</dbReference>
<dbReference type="SUPFAM" id="SSF53649">
    <property type="entry name" value="Alkaline phosphatase-like"/>
    <property type="match status" value="1"/>
</dbReference>
<dbReference type="InterPro" id="IPR017850">
    <property type="entry name" value="Alkaline_phosphatase_core_sf"/>
</dbReference>
<evidence type="ECO:0000256" key="1">
    <source>
        <dbReference type="SAM" id="MobiDB-lite"/>
    </source>
</evidence>
<dbReference type="InterPro" id="IPR000917">
    <property type="entry name" value="Sulfatase_N"/>
</dbReference>
<gene>
    <name evidence="3" type="ORF">THTE_2769</name>
</gene>
<proteinExistence type="predicted"/>
<dbReference type="AlphaFoldDB" id="A0A286RHC5"/>
<evidence type="ECO:0000313" key="4">
    <source>
        <dbReference type="Proteomes" id="UP000215086"/>
    </source>
</evidence>
<dbReference type="Gene3D" id="3.30.1120.10">
    <property type="match status" value="1"/>
</dbReference>
<organism evidence="3 4">
    <name type="scientific">Thermogutta terrifontis</name>
    <dbReference type="NCBI Taxonomy" id="1331910"/>
    <lineage>
        <taxon>Bacteria</taxon>
        <taxon>Pseudomonadati</taxon>
        <taxon>Planctomycetota</taxon>
        <taxon>Planctomycetia</taxon>
        <taxon>Pirellulales</taxon>
        <taxon>Thermoguttaceae</taxon>
        <taxon>Thermogutta</taxon>
    </lineage>
</organism>
<dbReference type="Proteomes" id="UP000215086">
    <property type="component" value="Chromosome"/>
</dbReference>
<keyword evidence="3" id="KW-0378">Hydrolase</keyword>
<dbReference type="EMBL" id="CP018477">
    <property type="protein sequence ID" value="ASV75371.1"/>
    <property type="molecule type" value="Genomic_DNA"/>
</dbReference>